<evidence type="ECO:0000256" key="5">
    <source>
        <dbReference type="ARBA" id="ARBA00022737"/>
    </source>
</evidence>
<dbReference type="InterPro" id="IPR017383">
    <property type="entry name" value="ARPC1"/>
</dbReference>
<evidence type="ECO:0000256" key="9">
    <source>
        <dbReference type="ARBA" id="ARBA00041789"/>
    </source>
</evidence>
<gene>
    <name evidence="10" type="primary">Arpc1a-L1</name>
    <name evidence="10" type="ORF">Hamer_G004098</name>
</gene>
<comment type="subcellular location">
    <subcellularLocation>
        <location evidence="1">Cytoplasm</location>
        <location evidence="1">Cytoskeleton</location>
    </subcellularLocation>
</comment>
<accession>A0A8J5MQ14</accession>
<evidence type="ECO:0000256" key="8">
    <source>
        <dbReference type="ARBA" id="ARBA00041244"/>
    </source>
</evidence>
<keyword evidence="4" id="KW-0853">WD repeat</keyword>
<dbReference type="SMART" id="SM00320">
    <property type="entry name" value="WD40"/>
    <property type="match status" value="2"/>
</dbReference>
<evidence type="ECO:0000256" key="7">
    <source>
        <dbReference type="ARBA" id="ARBA00023212"/>
    </source>
</evidence>
<organism evidence="10 11">
    <name type="scientific">Homarus americanus</name>
    <name type="common">American lobster</name>
    <dbReference type="NCBI Taxonomy" id="6706"/>
    <lineage>
        <taxon>Eukaryota</taxon>
        <taxon>Metazoa</taxon>
        <taxon>Ecdysozoa</taxon>
        <taxon>Arthropoda</taxon>
        <taxon>Crustacea</taxon>
        <taxon>Multicrustacea</taxon>
        <taxon>Malacostraca</taxon>
        <taxon>Eumalacostraca</taxon>
        <taxon>Eucarida</taxon>
        <taxon>Decapoda</taxon>
        <taxon>Pleocyemata</taxon>
        <taxon>Astacidea</taxon>
        <taxon>Nephropoidea</taxon>
        <taxon>Nephropidae</taxon>
        <taxon>Homarus</taxon>
    </lineage>
</organism>
<evidence type="ECO:0000256" key="1">
    <source>
        <dbReference type="ARBA" id="ARBA00004245"/>
    </source>
</evidence>
<dbReference type="InterPro" id="IPR001680">
    <property type="entry name" value="WD40_rpt"/>
</dbReference>
<evidence type="ECO:0000256" key="6">
    <source>
        <dbReference type="ARBA" id="ARBA00023203"/>
    </source>
</evidence>
<dbReference type="SUPFAM" id="SSF50978">
    <property type="entry name" value="WD40 repeat-like"/>
    <property type="match status" value="1"/>
</dbReference>
<evidence type="ECO:0000256" key="3">
    <source>
        <dbReference type="ARBA" id="ARBA00022490"/>
    </source>
</evidence>
<keyword evidence="5" id="KW-0677">Repeat</keyword>
<reference evidence="10" key="1">
    <citation type="journal article" date="2021" name="Sci. Adv.">
        <title>The American lobster genome reveals insights on longevity, neural, and immune adaptations.</title>
        <authorList>
            <person name="Polinski J.M."/>
            <person name="Zimin A.V."/>
            <person name="Clark K.F."/>
            <person name="Kohn A.B."/>
            <person name="Sadowski N."/>
            <person name="Timp W."/>
            <person name="Ptitsyn A."/>
            <person name="Khanna P."/>
            <person name="Romanova D.Y."/>
            <person name="Williams P."/>
            <person name="Greenwood S.J."/>
            <person name="Moroz L.L."/>
            <person name="Walt D.R."/>
            <person name="Bodnar A.G."/>
        </authorList>
    </citation>
    <scope>NUCLEOTIDE SEQUENCE</scope>
    <source>
        <strain evidence="10">GMGI-L3</strain>
    </source>
</reference>
<dbReference type="AlphaFoldDB" id="A0A8J5MQ14"/>
<dbReference type="EMBL" id="JAHLQT010033114">
    <property type="protein sequence ID" value="KAG7159469.1"/>
    <property type="molecule type" value="Genomic_DNA"/>
</dbReference>
<dbReference type="Pfam" id="PF00400">
    <property type="entry name" value="WD40"/>
    <property type="match status" value="2"/>
</dbReference>
<dbReference type="Proteomes" id="UP000747542">
    <property type="component" value="Unassembled WGS sequence"/>
</dbReference>
<feature type="non-terminal residue" evidence="10">
    <location>
        <position position="1"/>
    </location>
</feature>
<dbReference type="GO" id="GO:0051015">
    <property type="term" value="F:actin filament binding"/>
    <property type="evidence" value="ECO:0007669"/>
    <property type="project" value="TreeGrafter"/>
</dbReference>
<proteinExistence type="inferred from homology"/>
<evidence type="ECO:0000256" key="2">
    <source>
        <dbReference type="ARBA" id="ARBA00006260"/>
    </source>
</evidence>
<evidence type="ECO:0000256" key="4">
    <source>
        <dbReference type="ARBA" id="ARBA00022574"/>
    </source>
</evidence>
<keyword evidence="6" id="KW-0009">Actin-binding</keyword>
<keyword evidence="11" id="KW-1185">Reference proteome</keyword>
<keyword evidence="3" id="KW-0963">Cytoplasm</keyword>
<sequence length="271" mass="29958">MTEVFQFGLVPITCHAWNKDRSQVALSLNNNEVNIYGRAASEWKLQETLQGHDLRVTGIDWAPSTNRIVTCGAVKNKFAVGSGARLISVCYFEQENNWWVSKHIKKPIRSTITTLDWHPNNILLAAGAADFKVRIFSAWIKDIEPKPTPTPWGAKMPLGQLMTEFSNSTGGGMKVSRLIYQLFVSFSGDGNRVCWVGHDSSLTVADAGKEMAKTQLKTEYLPFTAVTWVSLKSLVAVGHGCCPMLYSVDDTGKLTFVTKLDVAQKKETGSL</sequence>
<dbReference type="PANTHER" id="PTHR10709">
    <property type="entry name" value="ACTIN-RELATED PROTEIN 2/3 COMPLEX SUBUNIT 1"/>
    <property type="match status" value="1"/>
</dbReference>
<comment type="caution">
    <text evidence="10">The sequence shown here is derived from an EMBL/GenBank/DDBJ whole genome shotgun (WGS) entry which is preliminary data.</text>
</comment>
<dbReference type="InterPro" id="IPR036322">
    <property type="entry name" value="WD40_repeat_dom_sf"/>
</dbReference>
<keyword evidence="7" id="KW-0206">Cytoskeleton</keyword>
<dbReference type="InterPro" id="IPR015943">
    <property type="entry name" value="WD40/YVTN_repeat-like_dom_sf"/>
</dbReference>
<dbReference type="GO" id="GO:0005885">
    <property type="term" value="C:Arp2/3 protein complex"/>
    <property type="evidence" value="ECO:0007669"/>
    <property type="project" value="InterPro"/>
</dbReference>
<protein>
    <recommendedName>
        <fullName evidence="8">Arp2/3 complex 41 kDa subunit</fullName>
    </recommendedName>
    <alternativeName>
        <fullName evidence="9">p41-ARC</fullName>
    </alternativeName>
</protein>
<evidence type="ECO:0000313" key="11">
    <source>
        <dbReference type="Proteomes" id="UP000747542"/>
    </source>
</evidence>
<comment type="similarity">
    <text evidence="2">Belongs to the WD repeat ARPC1 family.</text>
</comment>
<dbReference type="GO" id="GO:0034314">
    <property type="term" value="P:Arp2/3 complex-mediated actin nucleation"/>
    <property type="evidence" value="ECO:0007669"/>
    <property type="project" value="InterPro"/>
</dbReference>
<dbReference type="PANTHER" id="PTHR10709:SF2">
    <property type="entry name" value="ACTIN-RELATED PROTEIN 2_3 COMPLEX SUBUNIT"/>
    <property type="match status" value="1"/>
</dbReference>
<dbReference type="Gene3D" id="2.130.10.10">
    <property type="entry name" value="YVTN repeat-like/Quinoprotein amine dehydrogenase"/>
    <property type="match status" value="2"/>
</dbReference>
<evidence type="ECO:0000313" key="10">
    <source>
        <dbReference type="EMBL" id="KAG7159469.1"/>
    </source>
</evidence>
<name>A0A8J5MQ14_HOMAM</name>